<evidence type="ECO:0000313" key="1">
    <source>
        <dbReference type="EMBL" id="HAB4465603.1"/>
    </source>
</evidence>
<accession>A0A6Y2KNT5</accession>
<protein>
    <recommendedName>
        <fullName evidence="2">Tetratricopeptide repeat protein</fullName>
    </recommendedName>
</protein>
<reference evidence="1" key="2">
    <citation type="submission" date="2019-10" db="EMBL/GenBank/DDBJ databases">
        <authorList>
            <consortium name="NCBI Pathogen Detection Project"/>
        </authorList>
    </citation>
    <scope>NUCLEOTIDE SEQUENCE</scope>
    <source>
        <strain evidence="1">Salmonella enterica</strain>
    </source>
</reference>
<gene>
    <name evidence="1" type="ORF">GBZ04_12935</name>
</gene>
<evidence type="ECO:0008006" key="2">
    <source>
        <dbReference type="Google" id="ProtNLM"/>
    </source>
</evidence>
<sequence>MKKSPRAQSLERSESLATEVLNLNPRAQDNPTLDSEIYNYRVYAYSWGRYHDPLRNESGTDKDKTEALKAYRRAVTLYERRGDAGKVTDIENKINALG</sequence>
<dbReference type="EMBL" id="DAAGTH010000020">
    <property type="protein sequence ID" value="HAB4465603.1"/>
    <property type="molecule type" value="Genomic_DNA"/>
</dbReference>
<comment type="caution">
    <text evidence="1">The sequence shown here is derived from an EMBL/GenBank/DDBJ whole genome shotgun (WGS) entry which is preliminary data.</text>
</comment>
<name>A0A6Y2KNT5_SALDZ</name>
<dbReference type="AlphaFoldDB" id="A0A6Y2KNT5"/>
<proteinExistence type="predicted"/>
<reference evidence="1" key="1">
    <citation type="journal article" date="2018" name="Genome Biol.">
        <title>SKESA: strategic k-mer extension for scrupulous assemblies.</title>
        <authorList>
            <person name="Souvorov A."/>
            <person name="Agarwala R."/>
            <person name="Lipman D.J."/>
        </authorList>
    </citation>
    <scope>NUCLEOTIDE SEQUENCE</scope>
    <source>
        <strain evidence="1">Salmonella enterica</strain>
    </source>
</reference>
<organism evidence="1">
    <name type="scientific">Salmonella diarizonae</name>
    <dbReference type="NCBI Taxonomy" id="59204"/>
    <lineage>
        <taxon>Bacteria</taxon>
        <taxon>Pseudomonadati</taxon>
        <taxon>Pseudomonadota</taxon>
        <taxon>Gammaproteobacteria</taxon>
        <taxon>Enterobacterales</taxon>
        <taxon>Enterobacteriaceae</taxon>
        <taxon>Salmonella</taxon>
    </lineage>
</organism>